<evidence type="ECO:0000313" key="13">
    <source>
        <dbReference type="EMBL" id="BAU99195.1"/>
    </source>
</evidence>
<evidence type="ECO:0000256" key="8">
    <source>
        <dbReference type="ARBA" id="ARBA00030592"/>
    </source>
</evidence>
<dbReference type="InterPro" id="IPR001645">
    <property type="entry name" value="Folylpolyglutamate_synth"/>
</dbReference>
<dbReference type="GO" id="GO:0008841">
    <property type="term" value="F:dihydrofolate synthase activity"/>
    <property type="evidence" value="ECO:0007669"/>
    <property type="project" value="TreeGrafter"/>
</dbReference>
<evidence type="ECO:0000256" key="5">
    <source>
        <dbReference type="ARBA" id="ARBA00022741"/>
    </source>
</evidence>
<dbReference type="EMBL" id="AP017457">
    <property type="protein sequence ID" value="BAU99195.1"/>
    <property type="molecule type" value="Genomic_DNA"/>
</dbReference>
<dbReference type="Proteomes" id="UP000243847">
    <property type="component" value="Chromosome sequence1"/>
</dbReference>
<keyword evidence="5" id="KW-0547">Nucleotide-binding</keyword>
<dbReference type="EC" id="6.3.2.17" evidence="2"/>
<evidence type="ECO:0000256" key="10">
    <source>
        <dbReference type="SAM" id="MobiDB-lite"/>
    </source>
</evidence>
<dbReference type="SUPFAM" id="SSF53623">
    <property type="entry name" value="MurD-like peptide ligases, catalytic domain"/>
    <property type="match status" value="1"/>
</dbReference>
<proteinExistence type="inferred from homology"/>
<evidence type="ECO:0000256" key="6">
    <source>
        <dbReference type="ARBA" id="ARBA00022840"/>
    </source>
</evidence>
<sequence length="487" mass="51376">MSSDDLTPGGFANGDFSSDDDYDGLDPAEMDEYARAASLVYNELQARLGEGMPQPRLEPTRRVVELLGDVHRAYPIIHIAGTNGKTTTARLIEAILRAYGLSTGVFTSPHLVSFKERILLNGVPVRDDVLVTNWLDVKPYVELVDGELEAKGEPRLTFFEVMTILAYGTFADAPVDVAIVEAGLGGEWDSTNVADGVVAVFTPIALDHMERLGKDVETIARTKSGIIKPASMVVSAAQVPEVRAVLEEAADLTESTLTFVSTTTEPEVGNPIAVVSRAVAVGGQLVTIQGAAGRYEDIFLALYGDHQADNAALAIAAVEAFLGGASQQLEQEVLAEAFATVSSPGRLQLVAADPTVLVDAAHNPHGALSLASALGNYFTFDDLTIVLAIFEDKDAQGIVQALAPIATRFIVTTAPSERTRSARDLGFLVADIAGDDKVVIEEDPVVALAMARGYAANSEKGAVVVTGSITLVGLTIGLAAETQGWTL</sequence>
<name>A0A173LW42_9MICO</name>
<dbReference type="GO" id="GO:0046872">
    <property type="term" value="F:metal ion binding"/>
    <property type="evidence" value="ECO:0007669"/>
    <property type="project" value="UniProtKB-KW"/>
</dbReference>
<evidence type="ECO:0000256" key="2">
    <source>
        <dbReference type="ARBA" id="ARBA00013025"/>
    </source>
</evidence>
<evidence type="ECO:0000313" key="14">
    <source>
        <dbReference type="Proteomes" id="UP000243847"/>
    </source>
</evidence>
<dbReference type="GO" id="GO:0005737">
    <property type="term" value="C:cytoplasm"/>
    <property type="evidence" value="ECO:0007669"/>
    <property type="project" value="TreeGrafter"/>
</dbReference>
<evidence type="ECO:0000256" key="1">
    <source>
        <dbReference type="ARBA" id="ARBA00008276"/>
    </source>
</evidence>
<dbReference type="GO" id="GO:0004326">
    <property type="term" value="F:tetrahydrofolylpolyglutamate synthase activity"/>
    <property type="evidence" value="ECO:0007669"/>
    <property type="project" value="UniProtKB-EC"/>
</dbReference>
<dbReference type="Gene3D" id="3.90.190.20">
    <property type="entry name" value="Mur ligase, C-terminal domain"/>
    <property type="match status" value="1"/>
</dbReference>
<dbReference type="AlphaFoldDB" id="A0A173LW42"/>
<comment type="catalytic activity">
    <reaction evidence="9">
        <text>(6S)-5,6,7,8-tetrahydrofolyl-(gamma-L-Glu)(n) + L-glutamate + ATP = (6S)-5,6,7,8-tetrahydrofolyl-(gamma-L-Glu)(n+1) + ADP + phosphate + H(+)</text>
        <dbReference type="Rhea" id="RHEA:10580"/>
        <dbReference type="Rhea" id="RHEA-COMP:14738"/>
        <dbReference type="Rhea" id="RHEA-COMP:14740"/>
        <dbReference type="ChEBI" id="CHEBI:15378"/>
        <dbReference type="ChEBI" id="CHEBI:29985"/>
        <dbReference type="ChEBI" id="CHEBI:30616"/>
        <dbReference type="ChEBI" id="CHEBI:43474"/>
        <dbReference type="ChEBI" id="CHEBI:141005"/>
        <dbReference type="ChEBI" id="CHEBI:456216"/>
        <dbReference type="EC" id="6.3.2.17"/>
    </reaction>
</comment>
<keyword evidence="7" id="KW-0460">Magnesium</keyword>
<evidence type="ECO:0000259" key="12">
    <source>
        <dbReference type="Pfam" id="PF08245"/>
    </source>
</evidence>
<accession>A0A173LW42</accession>
<evidence type="ECO:0000259" key="11">
    <source>
        <dbReference type="Pfam" id="PF02875"/>
    </source>
</evidence>
<dbReference type="SUPFAM" id="SSF53244">
    <property type="entry name" value="MurD-like peptide ligases, peptide-binding domain"/>
    <property type="match status" value="1"/>
</dbReference>
<dbReference type="InterPro" id="IPR004101">
    <property type="entry name" value="Mur_ligase_C"/>
</dbReference>
<evidence type="ECO:0000256" key="7">
    <source>
        <dbReference type="ARBA" id="ARBA00022842"/>
    </source>
</evidence>
<dbReference type="Pfam" id="PF02875">
    <property type="entry name" value="Mur_ligase_C"/>
    <property type="match status" value="1"/>
</dbReference>
<organism evidence="13 14">
    <name type="scientific">Aurantimicrobium minutum</name>
    <dbReference type="NCBI Taxonomy" id="708131"/>
    <lineage>
        <taxon>Bacteria</taxon>
        <taxon>Bacillati</taxon>
        <taxon>Actinomycetota</taxon>
        <taxon>Actinomycetes</taxon>
        <taxon>Micrococcales</taxon>
        <taxon>Microbacteriaceae</taxon>
        <taxon>Aurantimicrobium</taxon>
    </lineage>
</organism>
<dbReference type="NCBIfam" id="TIGR01499">
    <property type="entry name" value="folC"/>
    <property type="match status" value="1"/>
</dbReference>
<dbReference type="InterPro" id="IPR013221">
    <property type="entry name" value="Mur_ligase_cen"/>
</dbReference>
<keyword evidence="3" id="KW-0436">Ligase</keyword>
<gene>
    <name evidence="13" type="ORF">AUMI_16530</name>
</gene>
<evidence type="ECO:0000256" key="3">
    <source>
        <dbReference type="ARBA" id="ARBA00022598"/>
    </source>
</evidence>
<keyword evidence="6" id="KW-0067">ATP-binding</keyword>
<keyword evidence="4" id="KW-0479">Metal-binding</keyword>
<feature type="region of interest" description="Disordered" evidence="10">
    <location>
        <begin position="1"/>
        <end position="24"/>
    </location>
</feature>
<feature type="domain" description="Mur ligase central" evidence="12">
    <location>
        <begin position="79"/>
        <end position="318"/>
    </location>
</feature>
<dbReference type="Gene3D" id="3.40.1190.10">
    <property type="entry name" value="Mur-like, catalytic domain"/>
    <property type="match status" value="1"/>
</dbReference>
<dbReference type="Pfam" id="PF08245">
    <property type="entry name" value="Mur_ligase_M"/>
    <property type="match status" value="1"/>
</dbReference>
<dbReference type="GO" id="GO:0005524">
    <property type="term" value="F:ATP binding"/>
    <property type="evidence" value="ECO:0007669"/>
    <property type="project" value="UniProtKB-KW"/>
</dbReference>
<reference evidence="13 14" key="1">
    <citation type="journal article" date="2016" name="Genome Announc.">
        <title>Complete Genome Sequence of Aurantimicrobium minutum Type Strain KNCT, a Planktonic Ultramicrobacterium Isolated from River Water.</title>
        <authorList>
            <person name="Nakai R."/>
            <person name="Fujisawa T."/>
            <person name="Nakamura Y."/>
            <person name="Nishide H."/>
            <person name="Uchiyama I."/>
            <person name="Baba T."/>
            <person name="Toyoda A."/>
            <person name="Fujiyama A."/>
            <person name="Naganuma T."/>
            <person name="Niki H."/>
        </authorList>
    </citation>
    <scope>NUCLEOTIDE SEQUENCE [LARGE SCALE GENOMIC DNA]</scope>
    <source>
        <strain evidence="13 14">KNC</strain>
    </source>
</reference>
<dbReference type="PANTHER" id="PTHR11136:SF0">
    <property type="entry name" value="DIHYDROFOLATE SYNTHETASE-RELATED"/>
    <property type="match status" value="1"/>
</dbReference>
<dbReference type="KEGG" id="amin:AUMI_16530"/>
<evidence type="ECO:0000256" key="4">
    <source>
        <dbReference type="ARBA" id="ARBA00022723"/>
    </source>
</evidence>
<protein>
    <recommendedName>
        <fullName evidence="2">tetrahydrofolate synthase</fullName>
        <ecNumber evidence="2">6.3.2.17</ecNumber>
    </recommendedName>
    <alternativeName>
        <fullName evidence="8">Tetrahydrofolylpolyglutamate synthase</fullName>
    </alternativeName>
</protein>
<evidence type="ECO:0000256" key="9">
    <source>
        <dbReference type="ARBA" id="ARBA00047493"/>
    </source>
</evidence>
<dbReference type="PANTHER" id="PTHR11136">
    <property type="entry name" value="FOLYLPOLYGLUTAMATE SYNTHASE-RELATED"/>
    <property type="match status" value="1"/>
</dbReference>
<dbReference type="InterPro" id="IPR036615">
    <property type="entry name" value="Mur_ligase_C_dom_sf"/>
</dbReference>
<dbReference type="GeneID" id="80451845"/>
<comment type="similarity">
    <text evidence="1">Belongs to the folylpolyglutamate synthase family.</text>
</comment>
<dbReference type="InterPro" id="IPR036565">
    <property type="entry name" value="Mur-like_cat_sf"/>
</dbReference>
<dbReference type="RefSeq" id="WP_231951822.1">
    <property type="nucleotide sequence ID" value="NZ_AP017457.1"/>
</dbReference>
<feature type="domain" description="Mur ligase C-terminal" evidence="11">
    <location>
        <begin position="345"/>
        <end position="468"/>
    </location>
</feature>